<accession>A0A1Q9C942</accession>
<protein>
    <submittedName>
        <fullName evidence="5">Putative hydrolase RBBP9</fullName>
    </submittedName>
</protein>
<dbReference type="InterPro" id="IPR027443">
    <property type="entry name" value="IPNS-like_sf"/>
</dbReference>
<keyword evidence="6" id="KW-1185">Reference proteome</keyword>
<dbReference type="GO" id="GO:0016787">
    <property type="term" value="F:hydrolase activity"/>
    <property type="evidence" value="ECO:0007669"/>
    <property type="project" value="UniProtKB-KW"/>
</dbReference>
<dbReference type="InterPro" id="IPR010662">
    <property type="entry name" value="RBBP9/YdeN"/>
</dbReference>
<evidence type="ECO:0000256" key="3">
    <source>
        <dbReference type="SAM" id="MobiDB-lite"/>
    </source>
</evidence>
<feature type="compositionally biased region" description="Basic and acidic residues" evidence="3">
    <location>
        <begin position="1399"/>
        <end position="1420"/>
    </location>
</feature>
<feature type="domain" description="Aspartyl/asparaginy/proline hydroxylase" evidence="4">
    <location>
        <begin position="2202"/>
        <end position="2336"/>
    </location>
</feature>
<evidence type="ECO:0000256" key="2">
    <source>
        <dbReference type="SAM" id="Coils"/>
    </source>
</evidence>
<dbReference type="PANTHER" id="PTHR15394:SF3">
    <property type="entry name" value="SERINE HYDROLASE RBBP9"/>
    <property type="match status" value="1"/>
</dbReference>
<feature type="compositionally biased region" description="Basic and acidic residues" evidence="3">
    <location>
        <begin position="505"/>
        <end position="553"/>
    </location>
</feature>
<evidence type="ECO:0000256" key="1">
    <source>
        <dbReference type="ARBA" id="ARBA00007730"/>
    </source>
</evidence>
<dbReference type="EMBL" id="LSRX01001488">
    <property type="protein sequence ID" value="OLP79405.1"/>
    <property type="molecule type" value="Genomic_DNA"/>
</dbReference>
<feature type="compositionally biased region" description="Acidic residues" evidence="3">
    <location>
        <begin position="1458"/>
        <end position="1467"/>
    </location>
</feature>
<feature type="coiled-coil region" evidence="2">
    <location>
        <begin position="2361"/>
        <end position="2388"/>
    </location>
</feature>
<keyword evidence="2" id="KW-0175">Coiled coil</keyword>
<reference evidence="5 6" key="1">
    <citation type="submission" date="2016-02" db="EMBL/GenBank/DDBJ databases">
        <title>Genome analysis of coral dinoflagellate symbionts highlights evolutionary adaptations to a symbiotic lifestyle.</title>
        <authorList>
            <person name="Aranda M."/>
            <person name="Li Y."/>
            <person name="Liew Y.J."/>
            <person name="Baumgarten S."/>
            <person name="Simakov O."/>
            <person name="Wilson M."/>
            <person name="Piel J."/>
            <person name="Ashoor H."/>
            <person name="Bougouffa S."/>
            <person name="Bajic V.B."/>
            <person name="Ryu T."/>
            <person name="Ravasi T."/>
            <person name="Bayer T."/>
            <person name="Micklem G."/>
            <person name="Kim H."/>
            <person name="Bhak J."/>
            <person name="Lajeunesse T.C."/>
            <person name="Voolstra C.R."/>
        </authorList>
    </citation>
    <scope>NUCLEOTIDE SEQUENCE [LARGE SCALE GENOMIC DNA]</scope>
    <source>
        <strain evidence="5 6">CCMP2467</strain>
    </source>
</reference>
<dbReference type="OrthoDB" id="411231at2759"/>
<dbReference type="InterPro" id="IPR007803">
    <property type="entry name" value="Asp/Arg/Pro-Hydrxlase"/>
</dbReference>
<evidence type="ECO:0000313" key="6">
    <source>
        <dbReference type="Proteomes" id="UP000186817"/>
    </source>
</evidence>
<proteinExistence type="inferred from homology"/>
<feature type="region of interest" description="Disordered" evidence="3">
    <location>
        <begin position="503"/>
        <end position="555"/>
    </location>
</feature>
<dbReference type="InterPro" id="IPR029058">
    <property type="entry name" value="AB_hydrolase_fold"/>
</dbReference>
<dbReference type="Proteomes" id="UP000186817">
    <property type="component" value="Unassembled WGS sequence"/>
</dbReference>
<dbReference type="Gene3D" id="2.60.120.330">
    <property type="entry name" value="B-lactam Antibiotic, Isopenicillin N Synthase, Chain"/>
    <property type="match status" value="1"/>
</dbReference>
<keyword evidence="5" id="KW-0378">Hydrolase</keyword>
<dbReference type="PANTHER" id="PTHR15394">
    <property type="entry name" value="SERINE HYDROLASE RBBP9"/>
    <property type="match status" value="1"/>
</dbReference>
<evidence type="ECO:0000259" key="4">
    <source>
        <dbReference type="Pfam" id="PF05118"/>
    </source>
</evidence>
<dbReference type="Pfam" id="PF06821">
    <property type="entry name" value="Ser_hydrolase"/>
    <property type="match status" value="1"/>
</dbReference>
<name>A0A1Q9C942_SYMMI</name>
<dbReference type="Gene3D" id="3.40.50.1820">
    <property type="entry name" value="alpha/beta hydrolase"/>
    <property type="match status" value="1"/>
</dbReference>
<feature type="compositionally biased region" description="Acidic residues" evidence="3">
    <location>
        <begin position="172"/>
        <end position="182"/>
    </location>
</feature>
<feature type="compositionally biased region" description="Basic and acidic residues" evidence="3">
    <location>
        <begin position="1473"/>
        <end position="1482"/>
    </location>
</feature>
<comment type="similarity">
    <text evidence="1">Belongs to the aspartyl/asparaginyl beta-hydroxylase family.</text>
</comment>
<dbReference type="SUPFAM" id="SSF53474">
    <property type="entry name" value="alpha/beta-Hydrolases"/>
    <property type="match status" value="1"/>
</dbReference>
<feature type="compositionally biased region" description="Acidic residues" evidence="3">
    <location>
        <begin position="1434"/>
        <end position="1450"/>
    </location>
</feature>
<organism evidence="5 6">
    <name type="scientific">Symbiodinium microadriaticum</name>
    <name type="common">Dinoflagellate</name>
    <name type="synonym">Zooxanthella microadriatica</name>
    <dbReference type="NCBI Taxonomy" id="2951"/>
    <lineage>
        <taxon>Eukaryota</taxon>
        <taxon>Sar</taxon>
        <taxon>Alveolata</taxon>
        <taxon>Dinophyceae</taxon>
        <taxon>Suessiales</taxon>
        <taxon>Symbiodiniaceae</taxon>
        <taxon>Symbiodinium</taxon>
    </lineage>
</organism>
<dbReference type="Pfam" id="PF05118">
    <property type="entry name" value="Asp_Arg_Hydrox"/>
    <property type="match status" value="1"/>
</dbReference>
<feature type="region of interest" description="Disordered" evidence="3">
    <location>
        <begin position="1399"/>
        <end position="1492"/>
    </location>
</feature>
<comment type="caution">
    <text evidence="5">The sequence shown here is derived from an EMBL/GenBank/DDBJ whole genome shotgun (WGS) entry which is preliminary data.</text>
</comment>
<evidence type="ECO:0000313" key="5">
    <source>
        <dbReference type="EMBL" id="OLP79405.1"/>
    </source>
</evidence>
<sequence>MAALLELLRWPAFSQEEDRANQSTEGKFGILRFNGEATRLAEYVFKVKGQGEGAEGEDDDQRGTRTLDMDEIAKEDGAGKLIDLFEKTLRPKRMQQARELYQENMVPVPYGLQHGDEATGYGTLQGVLSVDGVADELIAPPPLDHNNHENLEAHRISCRKHRPHGDCREQAEDSDELDHETGYDEELTVAEERIGYFVQAGLDLEDNDVAEHAAEIVQAEHEAYFVKKGASQKGFRGEAAEDSRPQVPHDLPQVRTTRALVNDAGPERHGGIVTDFLYYQLSWERTAHLAYLIDLEQDNEDSPVEELSLDTTVFPPDAEDETYLTREGAEKAVATFQTARPCETVPRKYKNEPAYQNYRDTGYRNWEIREYGAHFRGLFDDPPRLSYMVTDLDYPTAASWYMALTEPEAPTLAGTWRPVELAPWSFAWSLQTDLPTGPLRSVEIENSDAPLLLSLEAQKQLGLILDLRREVDCQSQTLDRDLRLVNFNGLFALRILPENFGYHADQGDHKHRPQNEKDHKHQPQNEKGHKHQPQNEKDHKHHLDHEPGEEHDPVQQGAVYLASDKLKTRTMNKSQAAKHREQKDSAGATDFFGTRCAHTAPDGDLVYHVGAAAFCLRSSGVLCSLGWYTSSTGTLGQSRLAWTTTWTTTASTCHYRQEDPYLSASALAADLGANGSRPTRGHRNKKTSSTASARSGCQQFAGCVISSRGTFTYCGRTIAQEEGGIRVSCACTAAKVRPIFLAGRRRKQKDSEATGQELSQLRSVLGSLNWVARVCRPDISCGLSRLQGVQKKAIVQDLLDSNKLLRYVQETPTAGIFYHYEAVNVDKAVLLSVTDASYAANFDTSRPQGSESHWGTARKVDGSCCLCTRTGRGGALSLRAPWDEARPHARMENKIHGRHPGAHALTDCRSPEAHLLQGGVVTASDKRLAIDMSALRQTIWRETGEEYGDPPFCDYIAKGATRRIETHSMLAAPKAVLSLVPLTHDQTLRDEYDDYFTKKERMGVAACLGDALYVVPPVRAQVDQLNQLVAYECFFQGEELGWFSAGVVMSRFDTGAVAMSGVDLRVHVASHQVRQESDLEKVASKAPRAVVVIPELADEESPEGWQVLGETPNRVEASVRELLGKALHDLQHEIPESLREHPAVKHQCSKLQDLLSCKQHFGIELRDMADEDGAVPAWVETFLEGGDPRDHAASEWKDPMEDLHPRAADEPAELGSPASLKRCVIAPGNGCSPIQEANWYSWLAQSLNRKKLLQEEVVLRDFPDPWEAKREIWLKFMKEELLVGPDTVLVGHSSGAQAAMRLAEEEVIGGLVLVAACHSDLGDAGERASGYYPPKGGPWNWANIRRNTGWIVQLHSTDDPLVPVSEGRVVAEELQSRYIELNGRSHFFEPCVELLEVGAEKKESKRPAEEGTGKQAKDQTEAEAAEVQGLAAEAAEEEATEEADEVEIVDIEGKSDEIEIIDVEDPPPETPEPNERAAKPAMEETPVEDTSSKPAVIEAPRVAQFSREDVAKAAEAVTRKEPREESSRFLEERSLAKSHGRRDVYTWLGLEDSCKYLAPAFLPRELDLVDTAMKYGRQKSHASKMSFAYDSHREAWIAEHELIAQWEAPLNFPGVTSLVKKTALGFHLSASEELSWAMLQKVKSALHKDLVLYNEDLPSIVDLSFSTGVGEPTGTLSEFQMLVRSDLQENGFGPLLKRQAAISPQPGIAKILKQDVEEVLRFLPSRFGPAEQPFPPVIPLGQCEIVTLARAVLASKIPYREIFKNDARAYAMSQEALHVWELPVAHMPGPEEQANRYYLWGHGTTAEGLVGILTSGRVLGSIEAVANKTIAAAMGDCTRVPEQTHEYARVRTSKNEYARVCSSTHEYARVRSSTLEYARVRTSTLEYARVRSSTLEYARVRDRKRRKHRKSKKDEETNSFALFLSRSDGKLSTISLKIAILKTIRKHMAAVGILTRRAKRPQASLSVRCEMKAMKWKCWVTAWLLSEAQETEQKRKYHDDHVSAIKARLQVWASSWEEESSTGRGAVLKTIREHMAAVSFDVASTYASWAAELPNSAGNYVVAAAVSESVALLPDCLEELKSKSELQSRCPQKMYKIAIQKLFSMGDAEGAELVWKRARQLFRGSTRAFPQMLPEEEAAIPWPSALQTPTVWVRGLREKSFWDCYQAWPFVRTLEAQAGRILSEAIDVAPKLTRAYPYLFTKGSWQNLFIFRGRTWNTEVCDVMPRTCQLLVPEIPTKPGLPTVVPNNEEIVLFRSVDGAYVGPHSGAVNNQINIHLTLKGGQGAFLNVAGDRRELKAGKAMCFQDSYLHSLEHTCQNGSDDCNERLSLVVRVLHPDYDARSFRGTLATEAEGPLDAFSETTALRAELSRLREQYRKLSDSSEDLGEEPCKAPVPTNAEVKNAKKLFTFLSQEFHGWADVEEEPIDAIVVLSNWYDRLSKVRKVLELAAKARSVPIVVVGGRGRLSSIRAAELDGEAHATLARLLVLLEVPGELGTLGTNRVVAISCNECPTPELRAKCGCVGNTGFNTDRFLEWAAKYLPPLARRPRRVVVVEESYLVRRVTATVLGRLSGIYGTPRHLHNHSTMQVSVVNAREASPLDQLLQVHESMPSAMMQLMADEVQRLENYSSQDAGPGSPRLFSKALFLGDVQAVLSGDKAESAQTNSEAEFRHVWGLGKELSAKYAAPMEKVARDRRLFWRCVAPRDSEGMATWTVPEAPGEAWGFWRKADDCESVK</sequence>
<feature type="region of interest" description="Disordered" evidence="3">
    <location>
        <begin position="161"/>
        <end position="182"/>
    </location>
</feature>
<gene>
    <name evidence="5" type="primary">Rbbp9</name>
    <name evidence="5" type="ORF">AK812_SmicGene40305</name>
</gene>